<comment type="subcellular location">
    <subcellularLocation>
        <location evidence="7">Cytoplasm</location>
    </subcellularLocation>
</comment>
<proteinExistence type="inferred from homology"/>
<evidence type="ECO:0000256" key="3">
    <source>
        <dbReference type="ARBA" id="ARBA00022603"/>
    </source>
</evidence>
<dbReference type="InterPro" id="IPR020596">
    <property type="entry name" value="rRNA_Ade_Mease_Trfase_CS"/>
</dbReference>
<keyword evidence="3 7" id="KW-0489">Methyltransferase</keyword>
<comment type="function">
    <text evidence="7">Specifically dimethylates two adjacent adenosines (A1518 and A1519) in the loop of a conserved hairpin near the 3'-end of 16S rRNA in the 30S particle. May play a critical role in biogenesis of 30S subunits.</text>
</comment>
<evidence type="ECO:0000256" key="4">
    <source>
        <dbReference type="ARBA" id="ARBA00022679"/>
    </source>
</evidence>
<dbReference type="PROSITE" id="PS51689">
    <property type="entry name" value="SAM_RNA_A_N6_MT"/>
    <property type="match status" value="1"/>
</dbReference>
<evidence type="ECO:0000313" key="10">
    <source>
        <dbReference type="EMBL" id="MEE8658603.1"/>
    </source>
</evidence>
<evidence type="ECO:0000256" key="2">
    <source>
        <dbReference type="ARBA" id="ARBA00022552"/>
    </source>
</evidence>
<evidence type="ECO:0000256" key="7">
    <source>
        <dbReference type="HAMAP-Rule" id="MF_00607"/>
    </source>
</evidence>
<protein>
    <recommendedName>
        <fullName evidence="7">Ribosomal RNA small subunit methyltransferase A</fullName>
        <ecNumber evidence="7">2.1.1.182</ecNumber>
    </recommendedName>
    <alternativeName>
        <fullName evidence="7">16S rRNA (adenine(1518)-N(6)/adenine(1519)-N(6))-dimethyltransferase</fullName>
    </alternativeName>
    <alternativeName>
        <fullName evidence="7">16S rRNA dimethyladenosine transferase</fullName>
    </alternativeName>
    <alternativeName>
        <fullName evidence="7">16S rRNA dimethylase</fullName>
    </alternativeName>
    <alternativeName>
        <fullName evidence="7">S-adenosylmethionine-6-N', N'-adenosyl(rRNA) dimethyltransferase</fullName>
    </alternativeName>
</protein>
<comment type="catalytic activity">
    <reaction evidence="7">
        <text>adenosine(1518)/adenosine(1519) in 16S rRNA + 4 S-adenosyl-L-methionine = N(6)-dimethyladenosine(1518)/N(6)-dimethyladenosine(1519) in 16S rRNA + 4 S-adenosyl-L-homocysteine + 4 H(+)</text>
        <dbReference type="Rhea" id="RHEA:19609"/>
        <dbReference type="Rhea" id="RHEA-COMP:10232"/>
        <dbReference type="Rhea" id="RHEA-COMP:10233"/>
        <dbReference type="ChEBI" id="CHEBI:15378"/>
        <dbReference type="ChEBI" id="CHEBI:57856"/>
        <dbReference type="ChEBI" id="CHEBI:59789"/>
        <dbReference type="ChEBI" id="CHEBI:74411"/>
        <dbReference type="ChEBI" id="CHEBI:74493"/>
        <dbReference type="EC" id="2.1.1.182"/>
    </reaction>
</comment>
<feature type="binding site" evidence="7 8">
    <location>
        <position position="103"/>
    </location>
    <ligand>
        <name>S-adenosyl-L-methionine</name>
        <dbReference type="ChEBI" id="CHEBI:59789"/>
    </ligand>
</feature>
<dbReference type="InterPro" id="IPR001737">
    <property type="entry name" value="KsgA/Erm"/>
</dbReference>
<organism evidence="10 11">
    <name type="scientific">Sorlinia euscelidii</name>
    <dbReference type="NCBI Taxonomy" id="3081148"/>
    <lineage>
        <taxon>Bacteria</taxon>
        <taxon>Pseudomonadati</taxon>
        <taxon>Pseudomonadota</taxon>
        <taxon>Alphaproteobacteria</taxon>
        <taxon>Acetobacterales</taxon>
        <taxon>Acetobacteraceae</taxon>
        <taxon>Sorlinia</taxon>
    </lineage>
</organism>
<feature type="binding site" evidence="7 8">
    <location>
        <position position="28"/>
    </location>
    <ligand>
        <name>S-adenosyl-L-methionine</name>
        <dbReference type="ChEBI" id="CHEBI:59789"/>
    </ligand>
</feature>
<sequence length="280" mass="30209">MTNAATFPPLRQAMEQHGLSPRKSLGQHFLLDPSIVARIAQLAGQLDGVTVVEVGPGPGGLTRALLQTEAAQIFAVEIDPRAIPILEDLKAHDPDRLHIIQADALKQDMTAFGTAPRQLVANLPYNVGTRLLVNWLAQAAMWRRMTLMFQREVADRICAQPGSAAYGRLSVLAQFCASCSIVMHVPAGAFTPPPKIDSAVVDIRPHAEQPPAALFRAMGRVTAAAFGQRRKMLRSALKTLHGETLLDRAGIDPSRRAETLSVAEFTQLATLLSGFEGKSA</sequence>
<dbReference type="CDD" id="cd02440">
    <property type="entry name" value="AdoMet_MTases"/>
    <property type="match status" value="1"/>
</dbReference>
<feature type="binding site" evidence="7 8">
    <location>
        <position position="30"/>
    </location>
    <ligand>
        <name>S-adenosyl-L-methionine</name>
        <dbReference type="ChEBI" id="CHEBI:59789"/>
    </ligand>
</feature>
<evidence type="ECO:0000313" key="11">
    <source>
        <dbReference type="Proteomes" id="UP001312908"/>
    </source>
</evidence>
<evidence type="ECO:0000259" key="9">
    <source>
        <dbReference type="SMART" id="SM00650"/>
    </source>
</evidence>
<keyword evidence="5 7" id="KW-0949">S-adenosyl-L-methionine</keyword>
<evidence type="ECO:0000256" key="1">
    <source>
        <dbReference type="ARBA" id="ARBA00022490"/>
    </source>
</evidence>
<feature type="binding site" evidence="7 8">
    <location>
        <position position="122"/>
    </location>
    <ligand>
        <name>S-adenosyl-L-methionine</name>
        <dbReference type="ChEBI" id="CHEBI:59789"/>
    </ligand>
</feature>
<dbReference type="SUPFAM" id="SSF53335">
    <property type="entry name" value="S-adenosyl-L-methionine-dependent methyltransferases"/>
    <property type="match status" value="1"/>
</dbReference>
<dbReference type="Proteomes" id="UP001312908">
    <property type="component" value="Unassembled WGS sequence"/>
</dbReference>
<evidence type="ECO:0000256" key="8">
    <source>
        <dbReference type="PROSITE-ProRule" id="PRU01026"/>
    </source>
</evidence>
<keyword evidence="4 7" id="KW-0808">Transferase</keyword>
<comment type="caution">
    <text evidence="10">The sequence shown here is derived from an EMBL/GenBank/DDBJ whole genome shotgun (WGS) entry which is preliminary data.</text>
</comment>
<feature type="binding site" evidence="7 8">
    <location>
        <position position="77"/>
    </location>
    <ligand>
        <name>S-adenosyl-L-methionine</name>
        <dbReference type="ChEBI" id="CHEBI:59789"/>
    </ligand>
</feature>
<dbReference type="PROSITE" id="PS01131">
    <property type="entry name" value="RRNA_A_DIMETH"/>
    <property type="match status" value="1"/>
</dbReference>
<keyword evidence="2 7" id="KW-0698">rRNA processing</keyword>
<dbReference type="InterPro" id="IPR029063">
    <property type="entry name" value="SAM-dependent_MTases_sf"/>
</dbReference>
<evidence type="ECO:0000256" key="6">
    <source>
        <dbReference type="ARBA" id="ARBA00022884"/>
    </source>
</evidence>
<dbReference type="SMART" id="SM00650">
    <property type="entry name" value="rADc"/>
    <property type="match status" value="1"/>
</dbReference>
<keyword evidence="11" id="KW-1185">Reference proteome</keyword>
<gene>
    <name evidence="7" type="primary">rsmA</name>
    <name evidence="7" type="synonym">ksgA</name>
    <name evidence="10" type="ORF">DOFOFD_06225</name>
</gene>
<keyword evidence="1 7" id="KW-0963">Cytoplasm</keyword>
<evidence type="ECO:0000256" key="5">
    <source>
        <dbReference type="ARBA" id="ARBA00022691"/>
    </source>
</evidence>
<dbReference type="GO" id="GO:0032259">
    <property type="term" value="P:methylation"/>
    <property type="evidence" value="ECO:0007669"/>
    <property type="project" value="UniProtKB-KW"/>
</dbReference>
<dbReference type="EC" id="2.1.1.182" evidence="7"/>
<accession>A0ABU7U2X8</accession>
<reference evidence="10 11" key="1">
    <citation type="submission" date="2023-10" db="EMBL/GenBank/DDBJ databases">
        <title>Sorlinia euscelidii gen. nov., sp. nov., an acetic acid bacteria isolated from the gut of Euscelidius variegatus emitter.</title>
        <authorList>
            <person name="Michoud G."/>
            <person name="Marasco R."/>
            <person name="Seferji K."/>
            <person name="Gonella E."/>
            <person name="Garuglieri E."/>
            <person name="Alma A."/>
            <person name="Mapelli F."/>
            <person name="Borin S."/>
            <person name="Daffonchio D."/>
            <person name="Crotti E."/>
        </authorList>
    </citation>
    <scope>NUCLEOTIDE SEQUENCE [LARGE SCALE GENOMIC DNA]</scope>
    <source>
        <strain evidence="10 11">EV16P</strain>
    </source>
</reference>
<dbReference type="PANTHER" id="PTHR11727">
    <property type="entry name" value="DIMETHYLADENOSINE TRANSFERASE"/>
    <property type="match status" value="1"/>
</dbReference>
<dbReference type="InterPro" id="IPR020598">
    <property type="entry name" value="rRNA_Ade_methylase_Trfase_N"/>
</dbReference>
<dbReference type="Gene3D" id="1.10.8.100">
    <property type="entry name" value="Ribosomal RNA adenine dimethylase-like, domain 2"/>
    <property type="match status" value="1"/>
</dbReference>
<name>A0ABU7U2X8_9PROT</name>
<dbReference type="Pfam" id="PF00398">
    <property type="entry name" value="RrnaAD"/>
    <property type="match status" value="1"/>
</dbReference>
<comment type="similarity">
    <text evidence="7">Belongs to the class I-like SAM-binding methyltransferase superfamily. rRNA adenine N(6)-methyltransferase family. RsmA subfamily.</text>
</comment>
<dbReference type="HAMAP" id="MF_00607">
    <property type="entry name" value="16SrRNA_methyltr_A"/>
    <property type="match status" value="1"/>
</dbReference>
<keyword evidence="6 7" id="KW-0694">RNA-binding</keyword>
<dbReference type="NCBIfam" id="TIGR00755">
    <property type="entry name" value="ksgA"/>
    <property type="match status" value="1"/>
</dbReference>
<dbReference type="InterPro" id="IPR023165">
    <property type="entry name" value="rRNA_Ade_diMease-like_C"/>
</dbReference>
<feature type="binding site" evidence="7 8">
    <location>
        <position position="55"/>
    </location>
    <ligand>
        <name>S-adenosyl-L-methionine</name>
        <dbReference type="ChEBI" id="CHEBI:59789"/>
    </ligand>
</feature>
<dbReference type="Gene3D" id="3.40.50.150">
    <property type="entry name" value="Vaccinia Virus protein VP39"/>
    <property type="match status" value="1"/>
</dbReference>
<dbReference type="InterPro" id="IPR011530">
    <property type="entry name" value="rRNA_adenine_dimethylase"/>
</dbReference>
<feature type="domain" description="Ribosomal RNA adenine methylase transferase N-terminal" evidence="9">
    <location>
        <begin position="35"/>
        <end position="207"/>
    </location>
</feature>
<dbReference type="EMBL" id="JAWJZY010000002">
    <property type="protein sequence ID" value="MEE8658603.1"/>
    <property type="molecule type" value="Genomic_DNA"/>
</dbReference>
<dbReference type="GO" id="GO:0008168">
    <property type="term" value="F:methyltransferase activity"/>
    <property type="evidence" value="ECO:0007669"/>
    <property type="project" value="UniProtKB-KW"/>
</dbReference>
<dbReference type="PANTHER" id="PTHR11727:SF7">
    <property type="entry name" value="DIMETHYLADENOSINE TRANSFERASE-RELATED"/>
    <property type="match status" value="1"/>
</dbReference>